<evidence type="ECO:0000313" key="2">
    <source>
        <dbReference type="Proteomes" id="UP000219338"/>
    </source>
</evidence>
<dbReference type="EMBL" id="FUEG01000011">
    <property type="protein sequence ID" value="SJL09616.1"/>
    <property type="molecule type" value="Genomic_DNA"/>
</dbReference>
<gene>
    <name evidence="1" type="ORF">ARMOST_12996</name>
</gene>
<dbReference type="Proteomes" id="UP000219338">
    <property type="component" value="Unassembled WGS sequence"/>
</dbReference>
<organism evidence="1 2">
    <name type="scientific">Armillaria ostoyae</name>
    <name type="common">Armillaria root rot fungus</name>
    <dbReference type="NCBI Taxonomy" id="47428"/>
    <lineage>
        <taxon>Eukaryota</taxon>
        <taxon>Fungi</taxon>
        <taxon>Dikarya</taxon>
        <taxon>Basidiomycota</taxon>
        <taxon>Agaricomycotina</taxon>
        <taxon>Agaricomycetes</taxon>
        <taxon>Agaricomycetidae</taxon>
        <taxon>Agaricales</taxon>
        <taxon>Marasmiineae</taxon>
        <taxon>Physalacriaceae</taxon>
        <taxon>Armillaria</taxon>
    </lineage>
</organism>
<name>A0A284RLH6_ARMOS</name>
<proteinExistence type="predicted"/>
<keyword evidence="2" id="KW-1185">Reference proteome</keyword>
<evidence type="ECO:0000313" key="1">
    <source>
        <dbReference type="EMBL" id="SJL09616.1"/>
    </source>
</evidence>
<sequence>MAHVHEQDNICPGCRNSIRLEFFESAGVTRNPQACQSSRISIPTAKQAPAGSWAEEARWPVILVETSAP</sequence>
<reference evidence="2" key="1">
    <citation type="journal article" date="2017" name="Nat. Ecol. Evol.">
        <title>Genome expansion and lineage-specific genetic innovations in the forest pathogenic fungi Armillaria.</title>
        <authorList>
            <person name="Sipos G."/>
            <person name="Prasanna A.N."/>
            <person name="Walter M.C."/>
            <person name="O'Connor E."/>
            <person name="Balint B."/>
            <person name="Krizsan K."/>
            <person name="Kiss B."/>
            <person name="Hess J."/>
            <person name="Varga T."/>
            <person name="Slot J."/>
            <person name="Riley R."/>
            <person name="Boka B."/>
            <person name="Rigling D."/>
            <person name="Barry K."/>
            <person name="Lee J."/>
            <person name="Mihaltcheva S."/>
            <person name="LaButti K."/>
            <person name="Lipzen A."/>
            <person name="Waldron R."/>
            <person name="Moloney N.M."/>
            <person name="Sperisen C."/>
            <person name="Kredics L."/>
            <person name="Vagvoelgyi C."/>
            <person name="Patrignani A."/>
            <person name="Fitzpatrick D."/>
            <person name="Nagy I."/>
            <person name="Doyle S."/>
            <person name="Anderson J.B."/>
            <person name="Grigoriev I.V."/>
            <person name="Gueldener U."/>
            <person name="Muensterkoetter M."/>
            <person name="Nagy L.G."/>
        </authorList>
    </citation>
    <scope>NUCLEOTIDE SEQUENCE [LARGE SCALE GENOMIC DNA]</scope>
    <source>
        <strain evidence="2">C18/9</strain>
    </source>
</reference>
<protein>
    <submittedName>
        <fullName evidence="1">Uncharacterized protein</fullName>
    </submittedName>
</protein>
<accession>A0A284RLH6</accession>
<dbReference type="AlphaFoldDB" id="A0A284RLH6"/>